<dbReference type="AlphaFoldDB" id="A0A1D1YBW1"/>
<accession>A0A1D1YBW1</accession>
<dbReference type="EMBL" id="GDJX01015808">
    <property type="protein sequence ID" value="JAT52128.1"/>
    <property type="molecule type" value="Transcribed_RNA"/>
</dbReference>
<gene>
    <name evidence="1" type="primary">MCF2L_1</name>
    <name evidence="1" type="ORF">g.51655</name>
</gene>
<name>A0A1D1YBW1_9ARAE</name>
<proteinExistence type="predicted"/>
<protein>
    <submittedName>
        <fullName evidence="1">Guanine nucleotide exchange factor DBS</fullName>
    </submittedName>
</protein>
<evidence type="ECO:0000313" key="1">
    <source>
        <dbReference type="EMBL" id="JAT52128.1"/>
    </source>
</evidence>
<feature type="non-terminal residue" evidence="1">
    <location>
        <position position="1"/>
    </location>
</feature>
<reference evidence="1" key="1">
    <citation type="submission" date="2015-07" db="EMBL/GenBank/DDBJ databases">
        <title>Transcriptome Assembly of Anthurium amnicola.</title>
        <authorList>
            <person name="Suzuki J."/>
        </authorList>
    </citation>
    <scope>NUCLEOTIDE SEQUENCE</scope>
</reference>
<organism evidence="1">
    <name type="scientific">Anthurium amnicola</name>
    <dbReference type="NCBI Taxonomy" id="1678845"/>
    <lineage>
        <taxon>Eukaryota</taxon>
        <taxon>Viridiplantae</taxon>
        <taxon>Streptophyta</taxon>
        <taxon>Embryophyta</taxon>
        <taxon>Tracheophyta</taxon>
        <taxon>Spermatophyta</taxon>
        <taxon>Magnoliopsida</taxon>
        <taxon>Liliopsida</taxon>
        <taxon>Araceae</taxon>
        <taxon>Pothoideae</taxon>
        <taxon>Potheae</taxon>
        <taxon>Anthurium</taxon>
    </lineage>
</organism>
<sequence length="110" mass="11881">SPPAWSYLVSPVPADQTLAAPHFCCSPAAPRPSAAAPRPSPSPLFRCSCLRSGSNTTVDHGGDIKNDASVHQVCRFCTNLYLTYEHRKPWFLPDLSMTNTVTSEGSYSAI</sequence>